<evidence type="ECO:0000313" key="3">
    <source>
        <dbReference type="Proteomes" id="UP000789375"/>
    </source>
</evidence>
<dbReference type="InterPro" id="IPR014044">
    <property type="entry name" value="CAP_dom"/>
</dbReference>
<gene>
    <name evidence="2" type="ORF">FMOSSE_LOCUS6111</name>
</gene>
<dbReference type="Pfam" id="PF00188">
    <property type="entry name" value="CAP"/>
    <property type="match status" value="1"/>
</dbReference>
<dbReference type="Proteomes" id="UP000789375">
    <property type="component" value="Unassembled WGS sequence"/>
</dbReference>
<dbReference type="PANTHER" id="PTHR31157:SF1">
    <property type="entry name" value="SCP DOMAIN-CONTAINING PROTEIN"/>
    <property type="match status" value="1"/>
</dbReference>
<comment type="caution">
    <text evidence="2">The sequence shown here is derived from an EMBL/GenBank/DDBJ whole genome shotgun (WGS) entry which is preliminary data.</text>
</comment>
<proteinExistence type="predicted"/>
<sequence>RLTQAAQTQTDYMVMTNTLTHDNPAGDIGQRVRNTGYVYSNVAENVAEGYGTNEEVRVMQGWMNSTIHRDNILNPVFVHLGAAFGSETYWTQVFSSPLEQTGDFA</sequence>
<keyword evidence="3" id="KW-1185">Reference proteome</keyword>
<dbReference type="Gene3D" id="3.40.33.10">
    <property type="entry name" value="CAP"/>
    <property type="match status" value="1"/>
</dbReference>
<evidence type="ECO:0000313" key="2">
    <source>
        <dbReference type="EMBL" id="CAG8543751.1"/>
    </source>
</evidence>
<organism evidence="2 3">
    <name type="scientific">Funneliformis mosseae</name>
    <name type="common">Endomycorrhizal fungus</name>
    <name type="synonym">Glomus mosseae</name>
    <dbReference type="NCBI Taxonomy" id="27381"/>
    <lineage>
        <taxon>Eukaryota</taxon>
        <taxon>Fungi</taxon>
        <taxon>Fungi incertae sedis</taxon>
        <taxon>Mucoromycota</taxon>
        <taxon>Glomeromycotina</taxon>
        <taxon>Glomeromycetes</taxon>
        <taxon>Glomerales</taxon>
        <taxon>Glomeraceae</taxon>
        <taxon>Funneliformis</taxon>
    </lineage>
</organism>
<feature type="non-terminal residue" evidence="2">
    <location>
        <position position="105"/>
    </location>
</feature>
<dbReference type="EMBL" id="CAJVPP010001246">
    <property type="protein sequence ID" value="CAG8543751.1"/>
    <property type="molecule type" value="Genomic_DNA"/>
</dbReference>
<protein>
    <submittedName>
        <fullName evidence="2">9634_t:CDS:1</fullName>
    </submittedName>
</protein>
<reference evidence="2" key="1">
    <citation type="submission" date="2021-06" db="EMBL/GenBank/DDBJ databases">
        <authorList>
            <person name="Kallberg Y."/>
            <person name="Tangrot J."/>
            <person name="Rosling A."/>
        </authorList>
    </citation>
    <scope>NUCLEOTIDE SEQUENCE</scope>
    <source>
        <strain evidence="2">87-6 pot B 2015</strain>
    </source>
</reference>
<dbReference type="PANTHER" id="PTHR31157">
    <property type="entry name" value="SCP DOMAIN-CONTAINING PROTEIN"/>
    <property type="match status" value="1"/>
</dbReference>
<name>A0A9N9ASU2_FUNMO</name>
<dbReference type="AlphaFoldDB" id="A0A9N9ASU2"/>
<feature type="domain" description="SCP" evidence="1">
    <location>
        <begin position="1"/>
        <end position="92"/>
    </location>
</feature>
<evidence type="ECO:0000259" key="1">
    <source>
        <dbReference type="Pfam" id="PF00188"/>
    </source>
</evidence>
<dbReference type="InterPro" id="IPR035940">
    <property type="entry name" value="CAP_sf"/>
</dbReference>
<accession>A0A9N9ASU2</accession>
<dbReference type="SUPFAM" id="SSF55797">
    <property type="entry name" value="PR-1-like"/>
    <property type="match status" value="1"/>
</dbReference>
<dbReference type="CDD" id="cd05379">
    <property type="entry name" value="CAP_bacterial"/>
    <property type="match status" value="1"/>
</dbReference>